<keyword evidence="4" id="KW-1185">Reference proteome</keyword>
<dbReference type="CDD" id="cd02851">
    <property type="entry name" value="E_set_GO_C"/>
    <property type="match status" value="1"/>
</dbReference>
<dbReference type="Gene3D" id="2.60.40.10">
    <property type="entry name" value="Immunoglobulins"/>
    <property type="match status" value="1"/>
</dbReference>
<dbReference type="InterPro" id="IPR011043">
    <property type="entry name" value="Gal_Oxase/kelch_b-propeller"/>
</dbReference>
<dbReference type="InterPro" id="IPR013783">
    <property type="entry name" value="Ig-like_fold"/>
</dbReference>
<dbReference type="SUPFAM" id="SSF81296">
    <property type="entry name" value="E set domains"/>
    <property type="match status" value="1"/>
</dbReference>
<dbReference type="EMBL" id="CP082275">
    <property type="protein sequence ID" value="USH01445.1"/>
    <property type="molecule type" value="Genomic_DNA"/>
</dbReference>
<dbReference type="RefSeq" id="WP_251875755.1">
    <property type="nucleotide sequence ID" value="NZ_CP082275.1"/>
</dbReference>
<dbReference type="Proteomes" id="UP001056255">
    <property type="component" value="Chromosome I"/>
</dbReference>
<keyword evidence="1" id="KW-0732">Signal</keyword>
<dbReference type="PANTHER" id="PTHR32208">
    <property type="entry name" value="SECRETED PROTEIN-RELATED"/>
    <property type="match status" value="1"/>
</dbReference>
<evidence type="ECO:0000259" key="2">
    <source>
        <dbReference type="Pfam" id="PF09118"/>
    </source>
</evidence>
<gene>
    <name evidence="3" type="ORF">K6Q96_11030</name>
</gene>
<dbReference type="InterPro" id="IPR036404">
    <property type="entry name" value="Jacalin-like_lectin_dom_sf"/>
</dbReference>
<dbReference type="Gene3D" id="2.130.10.80">
    <property type="entry name" value="Galactose oxidase/kelch, beta-propeller"/>
    <property type="match status" value="1"/>
</dbReference>
<dbReference type="Pfam" id="PF09118">
    <property type="entry name" value="GO-like_E_set"/>
    <property type="match status" value="1"/>
</dbReference>
<sequence>MPARIAQSLFLFLMVSSLLSLNVKAAPITETARVGGSGGGPYLVDCPDSSVLVGVRGRSGSVIDQLRAVCIQVDALGNWQGTPETYGAQAGGNGGSAFDLVCPNGSAVSGINAYPSTEWGIDVVGKVAVHCKTLSGSTSVSGAQTTIGTAGLEGDEFSDLSCADGKAAQGITGRSGALVDQIALRCNTASNFGKSVITETAEVGTLGGVPFSYQCGDEQVLAGVFGGAGAIIDSIGAICVDVAADGSWLDTPQNSEIAGGAGGTGYELMCPRDQAVSRLEVADGPNNGATFVGRVTAFCQPLVSRSRLSGGNEGDYGVAGLSGQPSKNLNCNNMAATGITGRAGGFVDRLGVTCYADPRVAGSWSEVHDWPLIGIHSVLTAGGQVMTFGTNDQGVQGAHYFYDVWNPTNGTGSDSHQTLLNTLEVDSFCSAPVVMSDTKDILISGGDARYGAGLNKGVVDAVVFDEADNSLVKTAEMNSPRWYPTATTLPSGDVLLVAGIDGNGYPSITPEIYSQEDKQWRSLIGASSNDAFGGYEIRWWYPRQWVAANGKIFGVSGSMMYYLDTEGNGTVENAGQLTSDVKYYFSTAVMYRPGQILQVGGPSQTGAILIDIRNGAPVVSDTNDMNHSRYAWANSTVLPDGTVLVTGGSAQDNTLVEEAYTAEIWNPETGQWTTAAKASLARLYHSTSLLLPDGRVLITGGGAPGPLTNTNAEIFSPGYLLNESGEPRTRPVISGVPATLPENGAISFTSNEDIARLTFVRTGAVTHSFNMEQRFYELNFTQFNEQISTSVSTDRNYLPPGHYILYALNADGTPSEGHIIQVKSNSAQGYNTELFGGAGGSAASSQCAADEVLVGISGRAGDILDYISAQCVNVDDNGNWLSQPRTVSGGIGGTGGNAFALTCPVGSGVASVSAAMGTGVYNSVLGYLDVQCKALTGQNTTGAGSAVSTSSIGENSGSLNTLACSNGDVSTGLFGQGGWYVDSIGLTCR</sequence>
<proteinExistence type="predicted"/>
<dbReference type="InterPro" id="IPR037293">
    <property type="entry name" value="Gal_Oxidase_central_sf"/>
</dbReference>
<evidence type="ECO:0000313" key="4">
    <source>
        <dbReference type="Proteomes" id="UP001056255"/>
    </source>
</evidence>
<dbReference type="InterPro" id="IPR015202">
    <property type="entry name" value="GO-like_E_set"/>
</dbReference>
<name>A0ABY4WQ81_9GAMM</name>
<dbReference type="SUPFAM" id="SSF51101">
    <property type="entry name" value="Mannose-binding lectins"/>
    <property type="match status" value="1"/>
</dbReference>
<feature type="domain" description="Galactose oxidase-like Early set" evidence="2">
    <location>
        <begin position="730"/>
        <end position="822"/>
    </location>
</feature>
<dbReference type="SUPFAM" id="SSF50965">
    <property type="entry name" value="Galactose oxidase, central domain"/>
    <property type="match status" value="1"/>
</dbReference>
<dbReference type="Gene3D" id="2.100.10.30">
    <property type="entry name" value="Jacalin-like lectin domain"/>
    <property type="match status" value="2"/>
</dbReference>
<dbReference type="InterPro" id="IPR014756">
    <property type="entry name" value="Ig_E-set"/>
</dbReference>
<organism evidence="3 4">
    <name type="scientific">Grimontia kaedaensis</name>
    <dbReference type="NCBI Taxonomy" id="2872157"/>
    <lineage>
        <taxon>Bacteria</taxon>
        <taxon>Pseudomonadati</taxon>
        <taxon>Pseudomonadota</taxon>
        <taxon>Gammaproteobacteria</taxon>
        <taxon>Vibrionales</taxon>
        <taxon>Vibrionaceae</taxon>
        <taxon>Grimontia</taxon>
    </lineage>
</organism>
<feature type="signal peptide" evidence="1">
    <location>
        <begin position="1"/>
        <end position="25"/>
    </location>
</feature>
<dbReference type="PANTHER" id="PTHR32208:SF21">
    <property type="entry name" value="LOW QUALITY PROTEIN: ALDEHYDE OXIDASE GLOX-LIKE"/>
    <property type="match status" value="1"/>
</dbReference>
<evidence type="ECO:0000256" key="1">
    <source>
        <dbReference type="SAM" id="SignalP"/>
    </source>
</evidence>
<reference evidence="3" key="1">
    <citation type="submission" date="2021-08" db="EMBL/GenBank/DDBJ databases">
        <authorList>
            <person name="Sakaguchi M."/>
            <person name="Kikuchi T."/>
            <person name="Urbanczyk H."/>
        </authorList>
    </citation>
    <scope>NUCLEOTIDE SEQUENCE</scope>
    <source>
        <strain evidence="3">020920N</strain>
    </source>
</reference>
<protein>
    <submittedName>
        <fullName evidence="3">DUF1929 domain-containing protein</fullName>
    </submittedName>
</protein>
<evidence type="ECO:0000313" key="3">
    <source>
        <dbReference type="EMBL" id="USH01445.1"/>
    </source>
</evidence>
<accession>A0ABY4WQ81</accession>
<feature type="chain" id="PRO_5045306798" evidence="1">
    <location>
        <begin position="26"/>
        <end position="989"/>
    </location>
</feature>